<dbReference type="Gene3D" id="1.20.1560.10">
    <property type="entry name" value="ABC transporter type 1, transmembrane domain"/>
    <property type="match status" value="1"/>
</dbReference>
<keyword evidence="4 10" id="KW-0067">ATP-binding</keyword>
<proteinExistence type="predicted"/>
<dbReference type="InterPro" id="IPR039421">
    <property type="entry name" value="Type_1_exporter"/>
</dbReference>
<dbReference type="Pfam" id="PF00005">
    <property type="entry name" value="ABC_tran"/>
    <property type="match status" value="1"/>
</dbReference>
<comment type="caution">
    <text evidence="10">The sequence shown here is derived from an EMBL/GenBank/DDBJ whole genome shotgun (WGS) entry which is preliminary data.</text>
</comment>
<dbReference type="InterPro" id="IPR011527">
    <property type="entry name" value="ABC1_TM_dom"/>
</dbReference>
<dbReference type="RefSeq" id="WP_224753592.1">
    <property type="nucleotide sequence ID" value="NZ_JACXZA010000003.1"/>
</dbReference>
<keyword evidence="11" id="KW-1185">Reference proteome</keyword>
<protein>
    <submittedName>
        <fullName evidence="10">ABC transporter ATP-binding protein</fullName>
    </submittedName>
</protein>
<sequence>MSMLLNLRQMLKHIRWAMRQILRVKPGLAVTLLIISIVEGCAPAALVYITQHLINGTIAAVGQGTAELHKLIPWLCAMLFFSLLTFDVMYHVREPIRLRMNQSLNYVLDTERLKLAAEMPLLKMEDSETSNLLNRSDDPGNKISRILHYLLWATQHLVQLITISLFFTSISPWLPPLLIVIQIPTLFLAGKSEKLWMDVTYAQTEEQRKADYVSGLLTGRKEQKELRLLDLRTEFQRRWRERRHHVRTASLAVRRTITFLQIPSDWINLAAMAVILFASAYQLADRSMTVGLFVAVFQASYSYFEAYHSVLYGIREALQGAGEAGFVREFLQSGTSVQMNDDSHKRNLKRAFPLPMRSGIKLDRVSFRYPERDPILKEVSLHIRPGEHIALVGVNGAGKSTLVKLLMGLYEPDGGTITADGIPYADITRNTLRDNVTAAFQDYYNFELTLAESVGIGQPASLGNDGGADLSAIEAAAAIGGADEVRSRMEQGWKQPIGHVMDGGVGLSGGQWQRIALSRALMRRSQLLILDEPTAAMDPKIEAELYARFMTIMRDRSVFIVSHRLGSARIADRILVLSDGVIAEEGSHEQLLTAGGIYSRMWEEQAQWYRD</sequence>
<evidence type="ECO:0000256" key="2">
    <source>
        <dbReference type="ARBA" id="ARBA00022692"/>
    </source>
</evidence>
<dbReference type="SUPFAM" id="SSF90123">
    <property type="entry name" value="ABC transporter transmembrane region"/>
    <property type="match status" value="1"/>
</dbReference>
<dbReference type="PROSITE" id="PS50893">
    <property type="entry name" value="ABC_TRANSPORTER_2"/>
    <property type="match status" value="1"/>
</dbReference>
<evidence type="ECO:0000313" key="10">
    <source>
        <dbReference type="EMBL" id="MBD3919863.1"/>
    </source>
</evidence>
<keyword evidence="6 7" id="KW-0472">Membrane</keyword>
<dbReference type="SMART" id="SM00382">
    <property type="entry name" value="AAA"/>
    <property type="match status" value="1"/>
</dbReference>
<feature type="domain" description="ABC transmembrane type-1" evidence="9">
    <location>
        <begin position="30"/>
        <end position="300"/>
    </location>
</feature>
<dbReference type="InterPro" id="IPR036640">
    <property type="entry name" value="ABC1_TM_sf"/>
</dbReference>
<comment type="subcellular location">
    <subcellularLocation>
        <location evidence="1">Cell membrane</location>
        <topology evidence="1">Multi-pass membrane protein</topology>
    </subcellularLocation>
</comment>
<dbReference type="Proteomes" id="UP000609346">
    <property type="component" value="Unassembled WGS sequence"/>
</dbReference>
<evidence type="ECO:0000256" key="6">
    <source>
        <dbReference type="ARBA" id="ARBA00023136"/>
    </source>
</evidence>
<dbReference type="Gene3D" id="3.40.50.300">
    <property type="entry name" value="P-loop containing nucleotide triphosphate hydrolases"/>
    <property type="match status" value="1"/>
</dbReference>
<dbReference type="EMBL" id="JACXZA010000003">
    <property type="protein sequence ID" value="MBD3919863.1"/>
    <property type="molecule type" value="Genomic_DNA"/>
</dbReference>
<evidence type="ECO:0000313" key="11">
    <source>
        <dbReference type="Proteomes" id="UP000609346"/>
    </source>
</evidence>
<name>A0ABR8MVC7_9BACL</name>
<dbReference type="InterPro" id="IPR003439">
    <property type="entry name" value="ABC_transporter-like_ATP-bd"/>
</dbReference>
<evidence type="ECO:0000256" key="3">
    <source>
        <dbReference type="ARBA" id="ARBA00022741"/>
    </source>
</evidence>
<evidence type="ECO:0000256" key="4">
    <source>
        <dbReference type="ARBA" id="ARBA00022840"/>
    </source>
</evidence>
<feature type="domain" description="ABC transporter" evidence="8">
    <location>
        <begin position="360"/>
        <end position="604"/>
    </location>
</feature>
<dbReference type="InterPro" id="IPR027417">
    <property type="entry name" value="P-loop_NTPase"/>
</dbReference>
<keyword evidence="3" id="KW-0547">Nucleotide-binding</keyword>
<keyword evidence="5 7" id="KW-1133">Transmembrane helix</keyword>
<evidence type="ECO:0000259" key="8">
    <source>
        <dbReference type="PROSITE" id="PS50893"/>
    </source>
</evidence>
<evidence type="ECO:0000256" key="1">
    <source>
        <dbReference type="ARBA" id="ARBA00004651"/>
    </source>
</evidence>
<dbReference type="PROSITE" id="PS50929">
    <property type="entry name" value="ABC_TM1F"/>
    <property type="match status" value="1"/>
</dbReference>
<dbReference type="InterPro" id="IPR003593">
    <property type="entry name" value="AAA+_ATPase"/>
</dbReference>
<evidence type="ECO:0000256" key="7">
    <source>
        <dbReference type="SAM" id="Phobius"/>
    </source>
</evidence>
<dbReference type="PANTHER" id="PTHR24221:SF654">
    <property type="entry name" value="ATP-BINDING CASSETTE SUB-FAMILY B MEMBER 6"/>
    <property type="match status" value="1"/>
</dbReference>
<reference evidence="10 11" key="1">
    <citation type="submission" date="2020-09" db="EMBL/GenBank/DDBJ databases">
        <title>Paenibacillus sp. strain PR3 16S rRNA gene Genome sequencing and assembly.</title>
        <authorList>
            <person name="Kim J."/>
        </authorList>
    </citation>
    <scope>NUCLEOTIDE SEQUENCE [LARGE SCALE GENOMIC DNA]</scope>
    <source>
        <strain evidence="10 11">PR3</strain>
    </source>
</reference>
<organism evidence="10 11">
    <name type="scientific">Paenibacillus terricola</name>
    <dbReference type="NCBI Taxonomy" id="2763503"/>
    <lineage>
        <taxon>Bacteria</taxon>
        <taxon>Bacillati</taxon>
        <taxon>Bacillota</taxon>
        <taxon>Bacilli</taxon>
        <taxon>Bacillales</taxon>
        <taxon>Paenibacillaceae</taxon>
        <taxon>Paenibacillus</taxon>
    </lineage>
</organism>
<dbReference type="InterPro" id="IPR017871">
    <property type="entry name" value="ABC_transporter-like_CS"/>
</dbReference>
<evidence type="ECO:0000259" key="9">
    <source>
        <dbReference type="PROSITE" id="PS50929"/>
    </source>
</evidence>
<dbReference type="PROSITE" id="PS00211">
    <property type="entry name" value="ABC_TRANSPORTER_1"/>
    <property type="match status" value="1"/>
</dbReference>
<dbReference type="PANTHER" id="PTHR24221">
    <property type="entry name" value="ATP-BINDING CASSETTE SUB-FAMILY B"/>
    <property type="match status" value="1"/>
</dbReference>
<evidence type="ECO:0000256" key="5">
    <source>
        <dbReference type="ARBA" id="ARBA00022989"/>
    </source>
</evidence>
<gene>
    <name evidence="10" type="ORF">H8B09_13960</name>
</gene>
<feature type="transmembrane region" description="Helical" evidence="7">
    <location>
        <begin position="71"/>
        <end position="90"/>
    </location>
</feature>
<dbReference type="GO" id="GO:0005524">
    <property type="term" value="F:ATP binding"/>
    <property type="evidence" value="ECO:0007669"/>
    <property type="project" value="UniProtKB-KW"/>
</dbReference>
<accession>A0ABR8MVC7</accession>
<keyword evidence="2 7" id="KW-0812">Transmembrane</keyword>
<dbReference type="SUPFAM" id="SSF52540">
    <property type="entry name" value="P-loop containing nucleoside triphosphate hydrolases"/>
    <property type="match status" value="1"/>
</dbReference>